<proteinExistence type="predicted"/>
<name>A0A1G4PWH8_9BACL</name>
<dbReference type="AlphaFoldDB" id="A0A1G4PWH8"/>
<sequence length="41" mass="4254">MKGLIFSLLIAFGLCSGFVPTILTPGQGPVMVTLDEHGVGH</sequence>
<keyword evidence="2" id="KW-1185">Reference proteome</keyword>
<dbReference type="STRING" id="624147.SAMN04487970_1004118"/>
<evidence type="ECO:0000313" key="2">
    <source>
        <dbReference type="Proteomes" id="UP000198601"/>
    </source>
</evidence>
<accession>A0A1G4PWH8</accession>
<reference evidence="2" key="1">
    <citation type="submission" date="2016-10" db="EMBL/GenBank/DDBJ databases">
        <authorList>
            <person name="Varghese N."/>
            <person name="Submissions S."/>
        </authorList>
    </citation>
    <scope>NUCLEOTIDE SEQUENCE [LARGE SCALE GENOMIC DNA]</scope>
    <source>
        <strain evidence="2">CGMCC 1.8946</strain>
    </source>
</reference>
<organism evidence="1 2">
    <name type="scientific">Paenibacillus tianmuensis</name>
    <dbReference type="NCBI Taxonomy" id="624147"/>
    <lineage>
        <taxon>Bacteria</taxon>
        <taxon>Bacillati</taxon>
        <taxon>Bacillota</taxon>
        <taxon>Bacilli</taxon>
        <taxon>Bacillales</taxon>
        <taxon>Paenibacillaceae</taxon>
        <taxon>Paenibacillus</taxon>
    </lineage>
</organism>
<dbReference type="Proteomes" id="UP000198601">
    <property type="component" value="Unassembled WGS sequence"/>
</dbReference>
<dbReference type="EMBL" id="FMTT01000004">
    <property type="protein sequence ID" value="SCW36626.1"/>
    <property type="molecule type" value="Genomic_DNA"/>
</dbReference>
<gene>
    <name evidence="1" type="ORF">SAMN04487970_1004118</name>
</gene>
<evidence type="ECO:0000313" key="1">
    <source>
        <dbReference type="EMBL" id="SCW36626.1"/>
    </source>
</evidence>
<protein>
    <submittedName>
        <fullName evidence="1">Uncharacterized protein</fullName>
    </submittedName>
</protein>